<protein>
    <submittedName>
        <fullName evidence="2">Uncharacterized protein</fullName>
    </submittedName>
</protein>
<dbReference type="OrthoDB" id="3983163at2759"/>
<sequence length="109" mass="12621">MLWGASDAFSTSRLEEKVGEMFAKVQKEKKMADALRESRSDGKKPSQSQNTPPTTREKLLNCPLKQLVQYECDLRGPREDPKSKVYCEPVIRFFRICEGFTVETTEWEE</sequence>
<evidence type="ECO:0000313" key="3">
    <source>
        <dbReference type="Proteomes" id="UP000799421"/>
    </source>
</evidence>
<organism evidence="2 3">
    <name type="scientific">Piedraia hortae CBS 480.64</name>
    <dbReference type="NCBI Taxonomy" id="1314780"/>
    <lineage>
        <taxon>Eukaryota</taxon>
        <taxon>Fungi</taxon>
        <taxon>Dikarya</taxon>
        <taxon>Ascomycota</taxon>
        <taxon>Pezizomycotina</taxon>
        <taxon>Dothideomycetes</taxon>
        <taxon>Dothideomycetidae</taxon>
        <taxon>Capnodiales</taxon>
        <taxon>Piedraiaceae</taxon>
        <taxon>Piedraia</taxon>
    </lineage>
</organism>
<name>A0A6A7BQ99_9PEZI</name>
<dbReference type="Proteomes" id="UP000799421">
    <property type="component" value="Unassembled WGS sequence"/>
</dbReference>
<dbReference type="InterPro" id="IPR024645">
    <property type="entry name" value="Mitochondr_Som1"/>
</dbReference>
<feature type="compositionally biased region" description="Basic and acidic residues" evidence="1">
    <location>
        <begin position="29"/>
        <end position="44"/>
    </location>
</feature>
<evidence type="ECO:0000256" key="1">
    <source>
        <dbReference type="SAM" id="MobiDB-lite"/>
    </source>
</evidence>
<feature type="compositionally biased region" description="Polar residues" evidence="1">
    <location>
        <begin position="45"/>
        <end position="54"/>
    </location>
</feature>
<keyword evidence="3" id="KW-1185">Reference proteome</keyword>
<accession>A0A6A7BQ99</accession>
<dbReference type="AlphaFoldDB" id="A0A6A7BQ99"/>
<gene>
    <name evidence="2" type="ORF">K470DRAFT_260768</name>
</gene>
<dbReference type="Pfam" id="PF11093">
    <property type="entry name" value="Mitochondr_Som1"/>
    <property type="match status" value="1"/>
</dbReference>
<dbReference type="GO" id="GO:0042720">
    <property type="term" value="C:mitochondrial inner membrane peptidase complex"/>
    <property type="evidence" value="ECO:0007669"/>
    <property type="project" value="InterPro"/>
</dbReference>
<reference evidence="2" key="1">
    <citation type="journal article" date="2020" name="Stud. Mycol.">
        <title>101 Dothideomycetes genomes: a test case for predicting lifestyles and emergence of pathogens.</title>
        <authorList>
            <person name="Haridas S."/>
            <person name="Albert R."/>
            <person name="Binder M."/>
            <person name="Bloem J."/>
            <person name="Labutti K."/>
            <person name="Salamov A."/>
            <person name="Andreopoulos B."/>
            <person name="Baker S."/>
            <person name="Barry K."/>
            <person name="Bills G."/>
            <person name="Bluhm B."/>
            <person name="Cannon C."/>
            <person name="Castanera R."/>
            <person name="Culley D."/>
            <person name="Daum C."/>
            <person name="Ezra D."/>
            <person name="Gonzalez J."/>
            <person name="Henrissat B."/>
            <person name="Kuo A."/>
            <person name="Liang C."/>
            <person name="Lipzen A."/>
            <person name="Lutzoni F."/>
            <person name="Magnuson J."/>
            <person name="Mondo S."/>
            <person name="Nolan M."/>
            <person name="Ohm R."/>
            <person name="Pangilinan J."/>
            <person name="Park H.-J."/>
            <person name="Ramirez L."/>
            <person name="Alfaro M."/>
            <person name="Sun H."/>
            <person name="Tritt A."/>
            <person name="Yoshinaga Y."/>
            <person name="Zwiers L.-H."/>
            <person name="Turgeon B."/>
            <person name="Goodwin S."/>
            <person name="Spatafora J."/>
            <person name="Crous P."/>
            <person name="Grigoriev I."/>
        </authorList>
    </citation>
    <scope>NUCLEOTIDE SEQUENCE</scope>
    <source>
        <strain evidence="2">CBS 480.64</strain>
    </source>
</reference>
<proteinExistence type="predicted"/>
<evidence type="ECO:0000313" key="2">
    <source>
        <dbReference type="EMBL" id="KAF2857471.1"/>
    </source>
</evidence>
<feature type="region of interest" description="Disordered" evidence="1">
    <location>
        <begin position="29"/>
        <end position="58"/>
    </location>
</feature>
<dbReference type="EMBL" id="MU006041">
    <property type="protein sequence ID" value="KAF2857471.1"/>
    <property type="molecule type" value="Genomic_DNA"/>
</dbReference>